<proteinExistence type="inferred from homology"/>
<dbReference type="Pfam" id="PF00768">
    <property type="entry name" value="Peptidase_S11"/>
    <property type="match status" value="1"/>
</dbReference>
<feature type="compositionally biased region" description="Basic and acidic residues" evidence="8">
    <location>
        <begin position="326"/>
        <end position="348"/>
    </location>
</feature>
<feature type="compositionally biased region" description="Basic and acidic residues" evidence="8">
    <location>
        <begin position="135"/>
        <end position="166"/>
    </location>
</feature>
<feature type="compositionally biased region" description="Low complexity" evidence="8">
    <location>
        <begin position="463"/>
        <end position="476"/>
    </location>
</feature>
<feature type="compositionally biased region" description="Pro residues" evidence="8">
    <location>
        <begin position="412"/>
        <end position="422"/>
    </location>
</feature>
<feature type="compositionally biased region" description="Basic and acidic residues" evidence="8">
    <location>
        <begin position="227"/>
        <end position="243"/>
    </location>
</feature>
<feature type="compositionally biased region" description="Basic and acidic residues" evidence="8">
    <location>
        <begin position="292"/>
        <end position="311"/>
    </location>
</feature>
<feature type="compositionally biased region" description="Basic and acidic residues" evidence="8">
    <location>
        <begin position="399"/>
        <end position="411"/>
    </location>
</feature>
<keyword evidence="10" id="KW-0645">Protease</keyword>
<feature type="compositionally biased region" description="Basic and acidic residues" evidence="8">
    <location>
        <begin position="260"/>
        <end position="277"/>
    </location>
</feature>
<feature type="compositionally biased region" description="Low complexity" evidence="8">
    <location>
        <begin position="423"/>
        <end position="441"/>
    </location>
</feature>
<dbReference type="EMBL" id="BAAAPE010000001">
    <property type="protein sequence ID" value="GAA2061044.1"/>
    <property type="molecule type" value="Genomic_DNA"/>
</dbReference>
<dbReference type="InterPro" id="IPR001967">
    <property type="entry name" value="Peptidase_S11_N"/>
</dbReference>
<dbReference type="Gene3D" id="3.40.710.10">
    <property type="entry name" value="DD-peptidase/beta-lactamase superfamily"/>
    <property type="match status" value="1"/>
</dbReference>
<reference evidence="11" key="1">
    <citation type="journal article" date="2019" name="Int. J. Syst. Evol. Microbiol.">
        <title>The Global Catalogue of Microorganisms (GCM) 10K type strain sequencing project: providing services to taxonomists for standard genome sequencing and annotation.</title>
        <authorList>
            <consortium name="The Broad Institute Genomics Platform"/>
            <consortium name="The Broad Institute Genome Sequencing Center for Infectious Disease"/>
            <person name="Wu L."/>
            <person name="Ma J."/>
        </authorList>
    </citation>
    <scope>NUCLEOTIDE SEQUENCE [LARGE SCALE GENOMIC DNA]</scope>
    <source>
        <strain evidence="11">JCM 15478</strain>
    </source>
</reference>
<evidence type="ECO:0000256" key="8">
    <source>
        <dbReference type="SAM" id="MobiDB-lite"/>
    </source>
</evidence>
<dbReference type="GO" id="GO:0004180">
    <property type="term" value="F:carboxypeptidase activity"/>
    <property type="evidence" value="ECO:0007669"/>
    <property type="project" value="UniProtKB-KW"/>
</dbReference>
<dbReference type="SUPFAM" id="SSF56601">
    <property type="entry name" value="beta-lactamase/transpeptidase-like"/>
    <property type="match status" value="1"/>
</dbReference>
<feature type="compositionally biased region" description="Basic and acidic residues" evidence="8">
    <location>
        <begin position="30"/>
        <end position="39"/>
    </location>
</feature>
<comment type="caution">
    <text evidence="10">The sequence shown here is derived from an EMBL/GenBank/DDBJ whole genome shotgun (WGS) entry which is preliminary data.</text>
</comment>
<evidence type="ECO:0000259" key="9">
    <source>
        <dbReference type="Pfam" id="PF00768"/>
    </source>
</evidence>
<feature type="compositionally biased region" description="Basic and acidic residues" evidence="8">
    <location>
        <begin position="360"/>
        <end position="378"/>
    </location>
</feature>
<accession>A0ABP5H0F0</accession>
<evidence type="ECO:0000256" key="4">
    <source>
        <dbReference type="ARBA" id="ARBA00022960"/>
    </source>
</evidence>
<dbReference type="InterPro" id="IPR012338">
    <property type="entry name" value="Beta-lactam/transpept-like"/>
</dbReference>
<gene>
    <name evidence="10" type="ORF">GCM10009801_03080</name>
</gene>
<dbReference type="InterPro" id="IPR018044">
    <property type="entry name" value="Peptidase_S11"/>
</dbReference>
<evidence type="ECO:0000256" key="2">
    <source>
        <dbReference type="ARBA" id="ARBA00022729"/>
    </source>
</evidence>
<dbReference type="PANTHER" id="PTHR21581">
    <property type="entry name" value="D-ALANYL-D-ALANINE CARBOXYPEPTIDASE"/>
    <property type="match status" value="1"/>
</dbReference>
<dbReference type="PRINTS" id="PR00725">
    <property type="entry name" value="DADACBPTASE1"/>
</dbReference>
<evidence type="ECO:0000256" key="5">
    <source>
        <dbReference type="ARBA" id="ARBA00022984"/>
    </source>
</evidence>
<evidence type="ECO:0000256" key="3">
    <source>
        <dbReference type="ARBA" id="ARBA00022801"/>
    </source>
</evidence>
<protein>
    <submittedName>
        <fullName evidence="10">D-alanyl-D-alanine carboxypeptidase</fullName>
    </submittedName>
</protein>
<comment type="similarity">
    <text evidence="1 7">Belongs to the peptidase S11 family.</text>
</comment>
<feature type="domain" description="Peptidase S11 D-alanyl-D-alanine carboxypeptidase A N-terminal" evidence="9">
    <location>
        <begin position="569"/>
        <end position="761"/>
    </location>
</feature>
<name>A0ABP5H0F0_9ACTN</name>
<feature type="region of interest" description="Disordered" evidence="8">
    <location>
        <begin position="1"/>
        <end position="492"/>
    </location>
</feature>
<evidence type="ECO:0000256" key="6">
    <source>
        <dbReference type="ARBA" id="ARBA00023316"/>
    </source>
</evidence>
<dbReference type="Proteomes" id="UP001500016">
    <property type="component" value="Unassembled WGS sequence"/>
</dbReference>
<keyword evidence="2" id="KW-0732">Signal</keyword>
<sequence length="897" mass="93361">MAGESPDKVERERSSGETTESGDVVARPENTAEKERDAKAGATPEESEAESAGEPGDTSGDASGDEAAGGSAVSAEGADVGPEDAPEDASAPAEGDGGAESGKSGPEAEDGREGGVSGDEGDERLKSAVAAWVAREGDKKDEGRTSGRSGESGKSDDGGKVGKGDEGATGGTAESPADEAEGSDSGPSPRDLPVRDSKSGKPDKGAKGDKRGKGDNGDPPTAMFGVVRRDDGDNEDAAERAERLTTAFFGAPKSAAKASAPEEKAGKKPAEGDEAARGNKSVDQPTATFRTKPKEEPKEDKKGRPEGESAEQRSVNENTTVLKLPATDRPKTGPKDTDEPQGEPRDKPAGGPKSGARSGAKADPRAPYRRGEESDAERTSQFVPLKSTDAPRTPAQPKLEPKQGARAEPRKAPAPPQQPPAKPAAKPAAQPQPQPRSQAQPQPQPQPQAQPDEVERTRQQPLPDGGQPATGGQPQPLDLLAQLTNTPPPPETALRTLTRRVKIWTPLALLLVVLFLVAQAVRPLPAAELEMTASKTYGFAGGKPSMPWPSEGQAVVHVDGLGSLGSYGEQKPVPIASVAKVMTAYVILRDHPVKKGTTGAKIPVDQKAEDDAGLSAQNESTVEVKKGQTLTEKEAINAIMIASANNVARLLARWDAGSEKAFVKKMNDAAKELGMKNSTYTDPSGLKAETKSTAADQVKLGKKVMEIPLFREIVKQPQYEDLNGKTQPNWNKLVPLDGVVGIKTGTTTKAGGNLLFAAEKEIGGTRQLIVGAVLGQYKPSILDTVLGESKKLIDAGQDALQARKVVKKGDVVGYVDDQLGGRTPVVATRDVTAVGWSGLKVKLGLTDSGKSVPHTGDKGDKVGTLTVGAGPGQVKVPVALQEPMTEPGFGSKLTRIL</sequence>
<feature type="compositionally biased region" description="Basic and acidic residues" evidence="8">
    <location>
        <begin position="1"/>
        <end position="15"/>
    </location>
</feature>
<evidence type="ECO:0000256" key="1">
    <source>
        <dbReference type="ARBA" id="ARBA00007164"/>
    </source>
</evidence>
<organism evidence="10 11">
    <name type="scientific">Streptomyces albiaxialis</name>
    <dbReference type="NCBI Taxonomy" id="329523"/>
    <lineage>
        <taxon>Bacteria</taxon>
        <taxon>Bacillati</taxon>
        <taxon>Actinomycetota</taxon>
        <taxon>Actinomycetes</taxon>
        <taxon>Kitasatosporales</taxon>
        <taxon>Streptomycetaceae</taxon>
        <taxon>Streptomyces</taxon>
    </lineage>
</organism>
<evidence type="ECO:0000313" key="11">
    <source>
        <dbReference type="Proteomes" id="UP001500016"/>
    </source>
</evidence>
<keyword evidence="4" id="KW-0133">Cell shape</keyword>
<keyword evidence="11" id="KW-1185">Reference proteome</keyword>
<keyword evidence="6" id="KW-0961">Cell wall biogenesis/degradation</keyword>
<keyword evidence="3" id="KW-0378">Hydrolase</keyword>
<evidence type="ECO:0000313" key="10">
    <source>
        <dbReference type="EMBL" id="GAA2061044.1"/>
    </source>
</evidence>
<feature type="compositionally biased region" description="Basic and acidic residues" evidence="8">
    <location>
        <begin position="192"/>
        <end position="216"/>
    </location>
</feature>
<feature type="compositionally biased region" description="Low complexity" evidence="8">
    <location>
        <begin position="52"/>
        <end position="80"/>
    </location>
</feature>
<evidence type="ECO:0000256" key="7">
    <source>
        <dbReference type="RuleBase" id="RU004016"/>
    </source>
</evidence>
<dbReference type="PANTHER" id="PTHR21581:SF33">
    <property type="entry name" value="D-ALANYL-D-ALANINE CARBOXYPEPTIDASE DACB"/>
    <property type="match status" value="1"/>
</dbReference>
<keyword evidence="10" id="KW-0121">Carboxypeptidase</keyword>
<keyword evidence="5" id="KW-0573">Peptidoglycan synthesis</keyword>
<feature type="compositionally biased region" description="Polar residues" evidence="8">
    <location>
        <begin position="312"/>
        <end position="321"/>
    </location>
</feature>
<feature type="compositionally biased region" description="Low complexity" evidence="8">
    <location>
        <begin position="247"/>
        <end position="259"/>
    </location>
</feature>